<gene>
    <name evidence="1" type="ORF">ABVQ20_37040</name>
</gene>
<evidence type="ECO:0000313" key="1">
    <source>
        <dbReference type="EMBL" id="MET2832543.1"/>
    </source>
</evidence>
<dbReference type="RefSeq" id="WP_354464761.1">
    <property type="nucleotide sequence ID" value="NZ_JBEWSZ010000010.1"/>
</dbReference>
<reference evidence="1 2" key="1">
    <citation type="submission" date="2024-06" db="EMBL/GenBank/DDBJ databases">
        <authorList>
            <person name="Kim D.-U."/>
        </authorList>
    </citation>
    <scope>NUCLEOTIDE SEQUENCE [LARGE SCALE GENOMIC DNA]</scope>
    <source>
        <strain evidence="1 2">KACC15460</strain>
    </source>
</reference>
<proteinExistence type="predicted"/>
<dbReference type="EMBL" id="JBEWSZ010000010">
    <property type="protein sequence ID" value="MET2832543.1"/>
    <property type="molecule type" value="Genomic_DNA"/>
</dbReference>
<sequence length="96" mass="11050">MYFANVNAHAGDVSCKRHRFPAEVIAHTFGFRRQARRLPADRPGRVFDAYFRHQKIKTIDLNAFHPIAWETVREVFARIASFSPPCLPISDPTARL</sequence>
<organism evidence="1 2">
    <name type="scientific">Mesorhizobium shangrilense</name>
    <dbReference type="NCBI Taxonomy" id="460060"/>
    <lineage>
        <taxon>Bacteria</taxon>
        <taxon>Pseudomonadati</taxon>
        <taxon>Pseudomonadota</taxon>
        <taxon>Alphaproteobacteria</taxon>
        <taxon>Hyphomicrobiales</taxon>
        <taxon>Phyllobacteriaceae</taxon>
        <taxon>Mesorhizobium</taxon>
    </lineage>
</organism>
<name>A0ABV2DSW5_9HYPH</name>
<protein>
    <submittedName>
        <fullName evidence="1">Uncharacterized protein</fullName>
    </submittedName>
</protein>
<comment type="caution">
    <text evidence="1">The sequence shown here is derived from an EMBL/GenBank/DDBJ whole genome shotgun (WGS) entry which is preliminary data.</text>
</comment>
<keyword evidence="2" id="KW-1185">Reference proteome</keyword>
<accession>A0ABV2DSW5</accession>
<evidence type="ECO:0000313" key="2">
    <source>
        <dbReference type="Proteomes" id="UP001548832"/>
    </source>
</evidence>
<dbReference type="Proteomes" id="UP001548832">
    <property type="component" value="Unassembled WGS sequence"/>
</dbReference>